<accession>A0ABT4AJ33</accession>
<organism evidence="2 3">
    <name type="scientific">Archangium lansingense</name>
    <dbReference type="NCBI Taxonomy" id="2995310"/>
    <lineage>
        <taxon>Bacteria</taxon>
        <taxon>Pseudomonadati</taxon>
        <taxon>Myxococcota</taxon>
        <taxon>Myxococcia</taxon>
        <taxon>Myxococcales</taxon>
        <taxon>Cystobacterineae</taxon>
        <taxon>Archangiaceae</taxon>
        <taxon>Archangium</taxon>
    </lineage>
</organism>
<comment type="caution">
    <text evidence="2">The sequence shown here is derived from an EMBL/GenBank/DDBJ whole genome shotgun (WGS) entry which is preliminary data.</text>
</comment>
<evidence type="ECO:0000256" key="1">
    <source>
        <dbReference type="SAM" id="MobiDB-lite"/>
    </source>
</evidence>
<dbReference type="RefSeq" id="WP_267539804.1">
    <property type="nucleotide sequence ID" value="NZ_JAPNKA010000001.1"/>
</dbReference>
<name>A0ABT4AJ33_9BACT</name>
<protein>
    <submittedName>
        <fullName evidence="2">Uncharacterized protein</fullName>
    </submittedName>
</protein>
<feature type="region of interest" description="Disordered" evidence="1">
    <location>
        <begin position="89"/>
        <end position="117"/>
    </location>
</feature>
<reference evidence="2 3" key="1">
    <citation type="submission" date="2022-11" db="EMBL/GenBank/DDBJ databases">
        <title>Minimal conservation of predation-associated metabolite biosynthetic gene clusters underscores biosynthetic potential of Myxococcota including descriptions for ten novel species: Archangium lansinium sp. nov., Myxococcus landrumus sp. nov., Nannocystis bai.</title>
        <authorList>
            <person name="Ahearne A."/>
            <person name="Stevens C."/>
            <person name="Phillips K."/>
        </authorList>
    </citation>
    <scope>NUCLEOTIDE SEQUENCE [LARGE SCALE GENOMIC DNA]</scope>
    <source>
        <strain evidence="2 3">MIWBW</strain>
    </source>
</reference>
<feature type="region of interest" description="Disordered" evidence="1">
    <location>
        <begin position="229"/>
        <end position="270"/>
    </location>
</feature>
<evidence type="ECO:0000313" key="2">
    <source>
        <dbReference type="EMBL" id="MCY1081199.1"/>
    </source>
</evidence>
<dbReference type="EMBL" id="JAPNKA010000001">
    <property type="protein sequence ID" value="MCY1081199.1"/>
    <property type="molecule type" value="Genomic_DNA"/>
</dbReference>
<evidence type="ECO:0000313" key="3">
    <source>
        <dbReference type="Proteomes" id="UP001207654"/>
    </source>
</evidence>
<dbReference type="Proteomes" id="UP001207654">
    <property type="component" value="Unassembled WGS sequence"/>
</dbReference>
<proteinExistence type="predicted"/>
<feature type="compositionally biased region" description="Low complexity" evidence="1">
    <location>
        <begin position="247"/>
        <end position="264"/>
    </location>
</feature>
<sequence length="371" mass="39262">MSGDLLKGLGSALGGVTSLLSGGALFDAAGNALGLPPAITNAAKVAVGAMTGNVMLAADGAMGLAQELTKNPPAATEYKPSNDNARACEGYASPAEHGSSAVGTGGSEKACGDTRDSHLDPKMNGYYESLQTVQQNFRYLDATDGKLDGSLSRADLKRISDDSRVSPELRKAARFLVDNPGYFERLDTSMGPLNSSLGQMVRDARNDDRITLSNVQNELNKVKADFAQYGRPERPGTSAPSTPPPGSSTGSSPPGSTSGTGSSSMRGIINDPSMSLEEKIEAILMALTEKMDGEILQTMDDLAAAQDKQASIKNGKGDEKALSDSQRDIDRINMRLQKLVEKRKMMFEMMSTLSMKFNEMAKTALSNMRSA</sequence>
<keyword evidence="3" id="KW-1185">Reference proteome</keyword>
<gene>
    <name evidence="2" type="ORF">OV287_42785</name>
</gene>